<keyword evidence="2" id="KW-1133">Transmembrane helix</keyword>
<protein>
    <recommendedName>
        <fullName evidence="5">DUF4229 domain-containing protein</fullName>
    </recommendedName>
</protein>
<dbReference type="RefSeq" id="WP_264507341.1">
    <property type="nucleotide sequence ID" value="NZ_JAPDFL010000001.1"/>
</dbReference>
<dbReference type="EMBL" id="JAPDFL010000001">
    <property type="protein sequence ID" value="MCW1934557.1"/>
    <property type="molecule type" value="Genomic_DNA"/>
</dbReference>
<comment type="caution">
    <text evidence="3">The sequence shown here is derived from an EMBL/GenBank/DDBJ whole genome shotgun (WGS) entry which is preliminary data.</text>
</comment>
<proteinExistence type="predicted"/>
<evidence type="ECO:0000313" key="4">
    <source>
        <dbReference type="Proteomes" id="UP001208938"/>
    </source>
</evidence>
<dbReference type="Proteomes" id="UP001208938">
    <property type="component" value="Unassembled WGS sequence"/>
</dbReference>
<feature type="region of interest" description="Disordered" evidence="1">
    <location>
        <begin position="86"/>
        <end position="110"/>
    </location>
</feature>
<reference evidence="3 4" key="1">
    <citation type="submission" date="2022-10" db="EMBL/GenBank/DDBJ databases">
        <title>Pararhodobacter sp. nov., isolated from marine algae.</title>
        <authorList>
            <person name="Choi B.J."/>
            <person name="Kim J.M."/>
            <person name="Lee J.K."/>
            <person name="Choi D.G."/>
            <person name="Jeon C.O."/>
        </authorList>
    </citation>
    <scope>NUCLEOTIDE SEQUENCE [LARGE SCALE GENOMIC DNA]</scope>
    <source>
        <strain evidence="3 4">ZQ420</strain>
    </source>
</reference>
<evidence type="ECO:0000256" key="1">
    <source>
        <dbReference type="SAM" id="MobiDB-lite"/>
    </source>
</evidence>
<feature type="transmembrane region" description="Helical" evidence="2">
    <location>
        <begin position="39"/>
        <end position="59"/>
    </location>
</feature>
<gene>
    <name evidence="3" type="ORF">OKW52_20440</name>
</gene>
<evidence type="ECO:0000256" key="2">
    <source>
        <dbReference type="SAM" id="Phobius"/>
    </source>
</evidence>
<feature type="transmembrane region" description="Helical" evidence="2">
    <location>
        <begin position="12"/>
        <end position="33"/>
    </location>
</feature>
<keyword evidence="2" id="KW-0812">Transmembrane</keyword>
<keyword evidence="4" id="KW-1185">Reference proteome</keyword>
<accession>A0ABT3H422</accession>
<organism evidence="3 4">
    <name type="scientific">Pararhodobacter zhoushanensis</name>
    <dbReference type="NCBI Taxonomy" id="2479545"/>
    <lineage>
        <taxon>Bacteria</taxon>
        <taxon>Pseudomonadati</taxon>
        <taxon>Pseudomonadota</taxon>
        <taxon>Alphaproteobacteria</taxon>
        <taxon>Rhodobacterales</taxon>
        <taxon>Paracoccaceae</taxon>
        <taxon>Pararhodobacter</taxon>
    </lineage>
</organism>
<name>A0ABT3H422_9RHOB</name>
<evidence type="ECO:0008006" key="5">
    <source>
        <dbReference type="Google" id="ProtNLM"/>
    </source>
</evidence>
<keyword evidence="2" id="KW-0472">Membrane</keyword>
<sequence>MDKYAAARAVNLLLTILGWATILLAALVVFGVFGRPGPAVAITVALPIALGGLVIIAVAQIASAQLDTAENTTRMADDMAAIRKRLTTKKTTGAGGTPSDQPFSRRRAGV</sequence>
<evidence type="ECO:0000313" key="3">
    <source>
        <dbReference type="EMBL" id="MCW1934557.1"/>
    </source>
</evidence>